<evidence type="ECO:0000256" key="6">
    <source>
        <dbReference type="RuleBase" id="RU003355"/>
    </source>
</evidence>
<dbReference type="InterPro" id="IPR050131">
    <property type="entry name" value="Peptidase_S8_subtilisin-like"/>
</dbReference>
<dbReference type="InterPro" id="IPR023827">
    <property type="entry name" value="Peptidase_S8_Asp-AS"/>
</dbReference>
<dbReference type="Pfam" id="PF00082">
    <property type="entry name" value="Peptidase_S8"/>
    <property type="match status" value="1"/>
</dbReference>
<dbReference type="Gene3D" id="3.40.50.200">
    <property type="entry name" value="Peptidase S8/S53 domain"/>
    <property type="match status" value="1"/>
</dbReference>
<dbReference type="SUPFAM" id="SSF52743">
    <property type="entry name" value="Subtilisin-like"/>
    <property type="match status" value="1"/>
</dbReference>
<evidence type="ECO:0000256" key="2">
    <source>
        <dbReference type="ARBA" id="ARBA00022670"/>
    </source>
</evidence>
<dbReference type="EMBL" id="VBOS01000231">
    <property type="protein sequence ID" value="TMQ55150.1"/>
    <property type="molecule type" value="Genomic_DNA"/>
</dbReference>
<feature type="active site" description="Charge relay system" evidence="5">
    <location>
        <position position="297"/>
    </location>
</feature>
<dbReference type="PANTHER" id="PTHR43806:SF11">
    <property type="entry name" value="CEREVISIN-RELATED"/>
    <property type="match status" value="1"/>
</dbReference>
<dbReference type="Proteomes" id="UP000317716">
    <property type="component" value="Unassembled WGS sequence"/>
</dbReference>
<evidence type="ECO:0000256" key="4">
    <source>
        <dbReference type="ARBA" id="ARBA00022825"/>
    </source>
</evidence>
<evidence type="ECO:0000313" key="9">
    <source>
        <dbReference type="EMBL" id="TMQ55150.1"/>
    </source>
</evidence>
<reference evidence="9 10" key="1">
    <citation type="journal article" date="2019" name="Nat. Microbiol.">
        <title>Mediterranean grassland soil C-N compound turnover is dependent on rainfall and depth, and is mediated by genomically divergent microorganisms.</title>
        <authorList>
            <person name="Diamond S."/>
            <person name="Andeer P.F."/>
            <person name="Li Z."/>
            <person name="Crits-Christoph A."/>
            <person name="Burstein D."/>
            <person name="Anantharaman K."/>
            <person name="Lane K.R."/>
            <person name="Thomas B.C."/>
            <person name="Pan C."/>
            <person name="Northen T.R."/>
            <person name="Banfield J.F."/>
        </authorList>
    </citation>
    <scope>NUCLEOTIDE SEQUENCE [LARGE SCALE GENOMIC DNA]</scope>
    <source>
        <strain evidence="9">WS_2</strain>
    </source>
</reference>
<keyword evidence="3 5" id="KW-0378">Hydrolase</keyword>
<dbReference type="NCBIfam" id="TIGR04183">
    <property type="entry name" value="Por_Secre_tail"/>
    <property type="match status" value="1"/>
</dbReference>
<name>A0A538SUT3_UNCEI</name>
<dbReference type="InterPro" id="IPR000209">
    <property type="entry name" value="Peptidase_S8/S53_dom"/>
</dbReference>
<dbReference type="GO" id="GO:0004252">
    <property type="term" value="F:serine-type endopeptidase activity"/>
    <property type="evidence" value="ECO:0007669"/>
    <property type="project" value="UniProtKB-UniRule"/>
</dbReference>
<organism evidence="9 10">
    <name type="scientific">Eiseniibacteriota bacterium</name>
    <dbReference type="NCBI Taxonomy" id="2212470"/>
    <lineage>
        <taxon>Bacteria</taxon>
        <taxon>Candidatus Eiseniibacteriota</taxon>
    </lineage>
</organism>
<dbReference type="PROSITE" id="PS51892">
    <property type="entry name" value="SUBTILASE"/>
    <property type="match status" value="1"/>
</dbReference>
<dbReference type="InterPro" id="IPR036852">
    <property type="entry name" value="Peptidase_S8/S53_dom_sf"/>
</dbReference>
<dbReference type="PANTHER" id="PTHR43806">
    <property type="entry name" value="PEPTIDASE S8"/>
    <property type="match status" value="1"/>
</dbReference>
<evidence type="ECO:0000256" key="1">
    <source>
        <dbReference type="ARBA" id="ARBA00011073"/>
    </source>
</evidence>
<feature type="active site" description="Charge relay system" evidence="5">
    <location>
        <position position="475"/>
    </location>
</feature>
<keyword evidence="4 5" id="KW-0720">Serine protease</keyword>
<dbReference type="GO" id="GO:0006508">
    <property type="term" value="P:proteolysis"/>
    <property type="evidence" value="ECO:0007669"/>
    <property type="project" value="UniProtKB-KW"/>
</dbReference>
<feature type="domain" description="Peptidase S8/S53" evidence="8">
    <location>
        <begin position="223"/>
        <end position="508"/>
    </location>
</feature>
<dbReference type="Gene3D" id="2.60.40.4070">
    <property type="match status" value="1"/>
</dbReference>
<proteinExistence type="inferred from homology"/>
<dbReference type="AlphaFoldDB" id="A0A538SUT3"/>
<evidence type="ECO:0000256" key="5">
    <source>
        <dbReference type="PROSITE-ProRule" id="PRU01240"/>
    </source>
</evidence>
<evidence type="ECO:0000259" key="8">
    <source>
        <dbReference type="Pfam" id="PF00082"/>
    </source>
</evidence>
<comment type="caution">
    <text evidence="9">The sequence shown here is derived from an EMBL/GenBank/DDBJ whole genome shotgun (WGS) entry which is preliminary data.</text>
</comment>
<accession>A0A538SUT3</accession>
<dbReference type="PROSITE" id="PS00137">
    <property type="entry name" value="SUBTILASE_HIS"/>
    <property type="match status" value="1"/>
</dbReference>
<dbReference type="PROSITE" id="PS00138">
    <property type="entry name" value="SUBTILASE_SER"/>
    <property type="match status" value="1"/>
</dbReference>
<dbReference type="PRINTS" id="PR00723">
    <property type="entry name" value="SUBTILISIN"/>
</dbReference>
<dbReference type="InterPro" id="IPR026444">
    <property type="entry name" value="Secre_tail"/>
</dbReference>
<evidence type="ECO:0000256" key="3">
    <source>
        <dbReference type="ARBA" id="ARBA00022801"/>
    </source>
</evidence>
<gene>
    <name evidence="9" type="ORF">E6K72_06850</name>
</gene>
<sequence length="631" mass="65476">MLSSAGQDDNPRHAGCDAEGEDPMTGTRALIAALLIAVSPAAARPAPGVPGAAPVRPGAPAARGATPPLPPAGVTSRPAPPKSGPLTLATKDVLVALRDGSALRVGAGARAEFFEPALAATFELLGIDRVEDVGHAGPDASGRGPASTPRFLKLSSRDPAFDAVEAARTLRATGRFRAVCPNYRLQLFATNPNDTYLADQWYVHDPAGGDVHLPEAWDLEKGGSSVTIGIMDTGVDTGHPDLASKIWVNPGEIPGNGLDDDHDGYVDDVNGWDFGNNDADPNPEPVFDPNEIDVGFHGTFVAGIASAATDNGQGIAGAGWNCRILPLKVTDTAGDITTAAVTPAFFYAAAHHVSVLNMSIGGPGDPGVPEYFQALVDMADSAGVLCVAAAGNDGASTPTYPAGCARVLSVGAMDTGNVRASFSNFGSWVRIAAPGASMWSSICRNYVVDDFSQIIYIYYFGWDGENPYMFGDGTSFACPLVSGACGLVRHRAPSLTPEQVAARMIATGDAITFDEPIGPKLNAYRAVSAPLVAVEGAPAGVAGFDRVAPNPFRSSTVFAFTTAAPGPVRLRLYDLGGRQVREVVNESLPAGRYTREWSGAGGDGRRVASGVYVAVLETAGVRARQKLVLLR</sequence>
<dbReference type="PROSITE" id="PS00136">
    <property type="entry name" value="SUBTILASE_ASP"/>
    <property type="match status" value="1"/>
</dbReference>
<evidence type="ECO:0000256" key="7">
    <source>
        <dbReference type="SAM" id="MobiDB-lite"/>
    </source>
</evidence>
<dbReference type="InterPro" id="IPR022398">
    <property type="entry name" value="Peptidase_S8_His-AS"/>
</dbReference>
<dbReference type="InterPro" id="IPR023828">
    <property type="entry name" value="Peptidase_S8_Ser-AS"/>
</dbReference>
<feature type="region of interest" description="Disordered" evidence="7">
    <location>
        <begin position="1"/>
        <end position="22"/>
    </location>
</feature>
<comment type="similarity">
    <text evidence="1 5 6">Belongs to the peptidase S8 family.</text>
</comment>
<evidence type="ECO:0000313" key="10">
    <source>
        <dbReference type="Proteomes" id="UP000317716"/>
    </source>
</evidence>
<protein>
    <submittedName>
        <fullName evidence="9">T9SS type A sorting domain-containing protein</fullName>
    </submittedName>
</protein>
<feature type="compositionally biased region" description="Low complexity" evidence="7">
    <location>
        <begin position="45"/>
        <end position="66"/>
    </location>
</feature>
<dbReference type="InterPro" id="IPR015500">
    <property type="entry name" value="Peptidase_S8_subtilisin-rel"/>
</dbReference>
<feature type="region of interest" description="Disordered" evidence="7">
    <location>
        <begin position="45"/>
        <end position="86"/>
    </location>
</feature>
<feature type="active site" description="Charge relay system" evidence="5">
    <location>
        <position position="232"/>
    </location>
</feature>
<keyword evidence="2 5" id="KW-0645">Protease</keyword>